<reference evidence="2 3" key="1">
    <citation type="journal article" date="2005" name="Arch. Microbiol.">
        <title>The genome sequence of an anaerobic aromatic-degrading denitrifying bacterium, strain EbN1.</title>
        <authorList>
            <person name="Rabus R."/>
            <person name="Kube M."/>
            <person name="Heider J."/>
            <person name="Beck A."/>
            <person name="Heitmann K."/>
            <person name="Widdel F."/>
            <person name="Reinhardt R."/>
        </authorList>
    </citation>
    <scope>NUCLEOTIDE SEQUENCE [LARGE SCALE GENOMIC DNA]</scope>
    <source>
        <strain evidence="2 3">EbN1</strain>
    </source>
</reference>
<protein>
    <submittedName>
        <fullName evidence="2">Uncharacterized protein</fullName>
    </submittedName>
</protein>
<dbReference type="AlphaFoldDB" id="Q5NYD7"/>
<dbReference type="HOGENOM" id="CLU_1514884_0_0_4"/>
<feature type="compositionally biased region" description="Low complexity" evidence="1">
    <location>
        <begin position="111"/>
        <end position="138"/>
    </location>
</feature>
<dbReference type="RefSeq" id="WP_011239578.1">
    <property type="nucleotide sequence ID" value="NC_006513.1"/>
</dbReference>
<evidence type="ECO:0000313" key="3">
    <source>
        <dbReference type="Proteomes" id="UP000006552"/>
    </source>
</evidence>
<dbReference type="GO" id="GO:0003690">
    <property type="term" value="F:double-stranded DNA binding"/>
    <property type="evidence" value="ECO:0007669"/>
    <property type="project" value="TreeGrafter"/>
</dbReference>
<sequence length="177" mass="18906">MDELKLPDESLKKLGVTARELEMAERLVEDMVEDWAPEQYRDTYRDDLMARIEGKIKSGRTHVLAETPAKEPAEAGAEVVDLMALLKRSLEGRSPKRAGDKARSENEEEGAVAAGESAARPSRSAARKSASSGASARKPVPPGRSTGVGKTASRNPAGEPGKDGGGRAAGETRRRRA</sequence>
<keyword evidence="3" id="KW-1185">Reference proteome</keyword>
<feature type="compositionally biased region" description="Basic and acidic residues" evidence="1">
    <location>
        <begin position="88"/>
        <end position="105"/>
    </location>
</feature>
<dbReference type="InterPro" id="IPR016194">
    <property type="entry name" value="SPOC-like_C_dom_sf"/>
</dbReference>
<organism evidence="2 3">
    <name type="scientific">Aromatoleum aromaticum (strain DSM 19018 / LMG 30748 / EbN1)</name>
    <name type="common">Azoarcus sp. (strain EbN1)</name>
    <dbReference type="NCBI Taxonomy" id="76114"/>
    <lineage>
        <taxon>Bacteria</taxon>
        <taxon>Pseudomonadati</taxon>
        <taxon>Pseudomonadota</taxon>
        <taxon>Betaproteobacteria</taxon>
        <taxon>Rhodocyclales</taxon>
        <taxon>Rhodocyclaceae</taxon>
        <taxon>Aromatoleum</taxon>
    </lineage>
</organism>
<dbReference type="eggNOG" id="COG1273">
    <property type="taxonomic scope" value="Bacteria"/>
</dbReference>
<dbReference type="STRING" id="76114.ebA6657"/>
<dbReference type="PANTHER" id="PTHR41251">
    <property type="entry name" value="NON-HOMOLOGOUS END JOINING PROTEIN KU"/>
    <property type="match status" value="1"/>
</dbReference>
<evidence type="ECO:0000313" key="2">
    <source>
        <dbReference type="EMBL" id="CAI09927.1"/>
    </source>
</evidence>
<dbReference type="InterPro" id="IPR009187">
    <property type="entry name" value="Prok_Ku"/>
</dbReference>
<dbReference type="SUPFAM" id="SSF100939">
    <property type="entry name" value="SPOC domain-like"/>
    <property type="match status" value="1"/>
</dbReference>
<gene>
    <name evidence="2" type="ORF">ebA6657</name>
</gene>
<dbReference type="PANTHER" id="PTHR41251:SF1">
    <property type="entry name" value="NON-HOMOLOGOUS END JOINING PROTEIN KU"/>
    <property type="match status" value="1"/>
</dbReference>
<dbReference type="Proteomes" id="UP000006552">
    <property type="component" value="Chromosome"/>
</dbReference>
<dbReference type="KEGG" id="eba:ebA6657"/>
<accession>Q5NYD7</accession>
<evidence type="ECO:0000256" key="1">
    <source>
        <dbReference type="SAM" id="MobiDB-lite"/>
    </source>
</evidence>
<dbReference type="EMBL" id="CR555306">
    <property type="protein sequence ID" value="CAI09927.1"/>
    <property type="molecule type" value="Genomic_DNA"/>
</dbReference>
<name>Q5NYD7_AROAE</name>
<dbReference type="OrthoDB" id="9795084at2"/>
<feature type="region of interest" description="Disordered" evidence="1">
    <location>
        <begin position="88"/>
        <end position="177"/>
    </location>
</feature>
<proteinExistence type="predicted"/>